<dbReference type="Proteomes" id="UP001596504">
    <property type="component" value="Unassembled WGS sequence"/>
</dbReference>
<dbReference type="EMBL" id="JBHTCJ010000022">
    <property type="protein sequence ID" value="MFC7344976.1"/>
    <property type="molecule type" value="Genomic_DNA"/>
</dbReference>
<protein>
    <submittedName>
        <fullName evidence="1">2'-5' RNA ligase family protein</fullName>
    </submittedName>
</protein>
<gene>
    <name evidence="1" type="ORF">ACFQRI_26495</name>
</gene>
<keyword evidence="2" id="KW-1185">Reference proteome</keyword>
<proteinExistence type="predicted"/>
<reference evidence="2" key="1">
    <citation type="journal article" date="2019" name="Int. J. Syst. Evol. Microbiol.">
        <title>The Global Catalogue of Microorganisms (GCM) 10K type strain sequencing project: providing services to taxonomists for standard genome sequencing and annotation.</title>
        <authorList>
            <consortium name="The Broad Institute Genomics Platform"/>
            <consortium name="The Broad Institute Genome Sequencing Center for Infectious Disease"/>
            <person name="Wu L."/>
            <person name="Ma J."/>
        </authorList>
    </citation>
    <scope>NUCLEOTIDE SEQUENCE [LARGE SCALE GENOMIC DNA]</scope>
    <source>
        <strain evidence="2">WLHS5</strain>
    </source>
</reference>
<evidence type="ECO:0000313" key="1">
    <source>
        <dbReference type="EMBL" id="MFC7344976.1"/>
    </source>
</evidence>
<accession>A0ABW2LWF9</accession>
<dbReference type="SUPFAM" id="SSF55144">
    <property type="entry name" value="LigT-like"/>
    <property type="match status" value="1"/>
</dbReference>
<dbReference type="RefSeq" id="WP_380673293.1">
    <property type="nucleotide sequence ID" value="NZ_JBHTCJ010000022.1"/>
</dbReference>
<dbReference type="InterPro" id="IPR009097">
    <property type="entry name" value="Cyclic_Pdiesterase"/>
</dbReference>
<keyword evidence="1" id="KW-0436">Ligase</keyword>
<dbReference type="Pfam" id="PF13563">
    <property type="entry name" value="2_5_RNA_ligase2"/>
    <property type="match status" value="1"/>
</dbReference>
<sequence>MAYVGQTGVVIPVPEAQPLLAAVTERFPEAVRSGVPAHLSLLYPFVQADSLDDHVITELTSIFAEQAPLPVKFAACHRRGAFVALRPEPSDGVEALASAVQRRWPDVVPYEGRYDADPHLTVAMHTTEERAAIIERELVPEWVPLSAELREAWLVEFDGQWHLRHRLTLGSS</sequence>
<name>A0ABW2LWF9_9PSEU</name>
<comment type="caution">
    <text evidence="1">The sequence shown here is derived from an EMBL/GenBank/DDBJ whole genome shotgun (WGS) entry which is preliminary data.</text>
</comment>
<dbReference type="Gene3D" id="3.90.1140.10">
    <property type="entry name" value="Cyclic phosphodiesterase"/>
    <property type="match status" value="1"/>
</dbReference>
<dbReference type="GO" id="GO:0016874">
    <property type="term" value="F:ligase activity"/>
    <property type="evidence" value="ECO:0007669"/>
    <property type="project" value="UniProtKB-KW"/>
</dbReference>
<evidence type="ECO:0000313" key="2">
    <source>
        <dbReference type="Proteomes" id="UP001596504"/>
    </source>
</evidence>
<organism evidence="1 2">
    <name type="scientific">Saccharopolyspora griseoalba</name>
    <dbReference type="NCBI Taxonomy" id="1431848"/>
    <lineage>
        <taxon>Bacteria</taxon>
        <taxon>Bacillati</taxon>
        <taxon>Actinomycetota</taxon>
        <taxon>Actinomycetes</taxon>
        <taxon>Pseudonocardiales</taxon>
        <taxon>Pseudonocardiaceae</taxon>
        <taxon>Saccharopolyspora</taxon>
    </lineage>
</organism>